<gene>
    <name evidence="2" type="ordered locus">SYNW2321</name>
</gene>
<dbReference type="PANTHER" id="PTHR31610:SF0">
    <property type="entry name" value="SLC26A_SULP TRANSPORTER DOMAIN-CONTAINING PROTEIN"/>
    <property type="match status" value="1"/>
</dbReference>
<protein>
    <recommendedName>
        <fullName evidence="4">NCS2 family permease</fullName>
    </recommendedName>
</protein>
<feature type="transmembrane region" description="Helical" evidence="1">
    <location>
        <begin position="388"/>
        <end position="408"/>
    </location>
</feature>
<dbReference type="RefSeq" id="WP_011129174.1">
    <property type="nucleotide sequence ID" value="NC_005070.1"/>
</dbReference>
<organism evidence="2 3">
    <name type="scientific">Parasynechococcus marenigrum (strain WH8102)</name>
    <dbReference type="NCBI Taxonomy" id="84588"/>
    <lineage>
        <taxon>Bacteria</taxon>
        <taxon>Bacillati</taxon>
        <taxon>Cyanobacteriota</taxon>
        <taxon>Cyanophyceae</taxon>
        <taxon>Synechococcales</taxon>
        <taxon>Prochlorococcaceae</taxon>
        <taxon>Parasynechococcus</taxon>
        <taxon>Parasynechococcus marenigrum</taxon>
    </lineage>
</organism>
<feature type="transmembrane region" description="Helical" evidence="1">
    <location>
        <begin position="464"/>
        <end position="484"/>
    </location>
</feature>
<keyword evidence="3" id="KW-1185">Reference proteome</keyword>
<dbReference type="KEGG" id="syw:SYNW2321"/>
<dbReference type="HOGENOM" id="CLU_020957_1_0_3"/>
<feature type="transmembrane region" description="Helical" evidence="1">
    <location>
        <begin position="504"/>
        <end position="521"/>
    </location>
</feature>
<evidence type="ECO:0008006" key="4">
    <source>
        <dbReference type="Google" id="ProtNLM"/>
    </source>
</evidence>
<keyword evidence="1" id="KW-0472">Membrane</keyword>
<keyword evidence="1" id="KW-0812">Transmembrane</keyword>
<dbReference type="eggNOG" id="COG2252">
    <property type="taxonomic scope" value="Bacteria"/>
</dbReference>
<feature type="transmembrane region" description="Helical" evidence="1">
    <location>
        <begin position="47"/>
        <end position="67"/>
    </location>
</feature>
<feature type="transmembrane region" description="Helical" evidence="1">
    <location>
        <begin position="257"/>
        <end position="274"/>
    </location>
</feature>
<feature type="transmembrane region" description="Helical" evidence="1">
    <location>
        <begin position="204"/>
        <end position="224"/>
    </location>
</feature>
<dbReference type="AlphaFoldDB" id="Q7U3V7"/>
<name>Q7U3V7_PARMW</name>
<proteinExistence type="predicted"/>
<feature type="transmembrane region" description="Helical" evidence="1">
    <location>
        <begin position="88"/>
        <end position="106"/>
    </location>
</feature>
<feature type="transmembrane region" description="Helical" evidence="1">
    <location>
        <begin position="178"/>
        <end position="197"/>
    </location>
</feature>
<feature type="transmembrane region" description="Helical" evidence="1">
    <location>
        <begin position="433"/>
        <end position="457"/>
    </location>
</feature>
<feature type="transmembrane region" description="Helical" evidence="1">
    <location>
        <begin position="126"/>
        <end position="145"/>
    </location>
</feature>
<keyword evidence="1" id="KW-1133">Transmembrane helix</keyword>
<evidence type="ECO:0000313" key="2">
    <source>
        <dbReference type="EMBL" id="CAE08836.1"/>
    </source>
</evidence>
<accession>Q7U3V7</accession>
<dbReference type="Proteomes" id="UP000001422">
    <property type="component" value="Chromosome"/>
</dbReference>
<sequence>MSTQHQIRLRIQTGDLDGLLGLGLNNLIQVLLIISLCRGVLGFPDRLLFGTILPATGISLLLGNLIYAQQARRLGQEEQRGDCTALPYGVNTVSLFAFVFLVMLPAKLAALDAGLSEAEAVQRSWQVGLMACLGSGVIETLGAFVAQHLRRWLPRAALLSTLAGIALGYIALGFLLRTYAHPLVCLTSLSVILLGYLARVRWPLPTGLLALLLGMVLAWGSGLITPDAASWTQAARVVGVHLPSLQLSALWQSRFDLIPWLGVIVPMGLFNLIGSLQNLESAAAAGDAYPTRGSLLVDGCGTLTAAALGSCFPTTLYIGHPGFKALGARSAYSWMNGVVMAVGCLFGLFGVVTVLIPVEAGLAILLYIGLAMASQAFASTPERHGPAVVLGMLPGLAGWGALMLKAGIRAGGAAGDPQLFGPQLLTQLATADIWAAGVFALEQGQIITAMLLSAWLVYAIEGRFLAAACCSAMAALLAWFGVIHAWQFSPGDTVMHLGWGTGQAWAEGYAAITVIVLLARWRQQTHH</sequence>
<feature type="transmembrane region" description="Helical" evidence="1">
    <location>
        <begin position="152"/>
        <end position="172"/>
    </location>
</feature>
<dbReference type="STRING" id="84588.SYNW2321"/>
<dbReference type="EMBL" id="BX569695">
    <property type="protein sequence ID" value="CAE08836.1"/>
    <property type="molecule type" value="Genomic_DNA"/>
</dbReference>
<dbReference type="PANTHER" id="PTHR31610">
    <property type="entry name" value="SLR0360 PROTEIN"/>
    <property type="match status" value="1"/>
</dbReference>
<reference evidence="2 3" key="1">
    <citation type="journal article" date="2003" name="Nature">
        <title>The genome of a motile marine Synechococcus.</title>
        <authorList>
            <person name="Palenik B."/>
            <person name="Brahamsha B."/>
            <person name="Larimer F."/>
            <person name="Land M."/>
            <person name="Hauser L."/>
            <person name="Chain P."/>
            <person name="Lamerdin J."/>
            <person name="Regala W."/>
            <person name="Allen E.A."/>
            <person name="McCarren J."/>
            <person name="Paulsen I."/>
            <person name="Dufresne A."/>
            <person name="Partensky F."/>
            <person name="Webb E."/>
            <person name="Waterbury J."/>
        </authorList>
    </citation>
    <scope>NUCLEOTIDE SEQUENCE [LARGE SCALE GENOMIC DNA]</scope>
    <source>
        <strain evidence="2 3">WH8102</strain>
    </source>
</reference>
<feature type="transmembrane region" description="Helical" evidence="1">
    <location>
        <begin position="20"/>
        <end position="41"/>
    </location>
</feature>
<evidence type="ECO:0000313" key="3">
    <source>
        <dbReference type="Proteomes" id="UP000001422"/>
    </source>
</evidence>
<feature type="transmembrane region" description="Helical" evidence="1">
    <location>
        <begin position="338"/>
        <end position="368"/>
    </location>
</feature>
<evidence type="ECO:0000256" key="1">
    <source>
        <dbReference type="SAM" id="Phobius"/>
    </source>
</evidence>